<sequence>MDSSPAKSRYGTKLSTFRKRKKIWISLSLLILLVLILLILGLTLFKPKHAITTVNSVKVNGMRVALDVPKLRVDFNVSLDIDLTVKNPNRVSFRYGNSSALMYYRGLIVGEVAIPAGKISSGESKRMDVTLVLMADQLLSDSNFYSDIVSGTLPLKTSTRISGTVIVMKNQDISHMKESTTKRRGMSRRRGIIRSQLQCRGREKKMGEERKGEKGFCYPSLRVGGDIPASLSADSQSVIS</sequence>
<organism evidence="4 5">
    <name type="scientific">Cinnamomum micranthum f. kanehirae</name>
    <dbReference type="NCBI Taxonomy" id="337451"/>
    <lineage>
        <taxon>Eukaryota</taxon>
        <taxon>Viridiplantae</taxon>
        <taxon>Streptophyta</taxon>
        <taxon>Embryophyta</taxon>
        <taxon>Tracheophyta</taxon>
        <taxon>Spermatophyta</taxon>
        <taxon>Magnoliopsida</taxon>
        <taxon>Magnoliidae</taxon>
        <taxon>Laurales</taxon>
        <taxon>Lauraceae</taxon>
        <taxon>Cinnamomum</taxon>
    </lineage>
</organism>
<dbReference type="PANTHER" id="PTHR31852">
    <property type="entry name" value="LATE EMBRYOGENESIS ABUNDANT (LEA) HYDROXYPROLINE-RICH GLYCOPROTEIN FAMILY"/>
    <property type="match status" value="1"/>
</dbReference>
<evidence type="ECO:0000256" key="2">
    <source>
        <dbReference type="SAM" id="Phobius"/>
    </source>
</evidence>
<feature type="domain" description="Late embryogenesis abundant protein LEA-2 subgroup" evidence="3">
    <location>
        <begin position="83"/>
        <end position="167"/>
    </location>
</feature>
<dbReference type="OrthoDB" id="1929523at2759"/>
<proteinExistence type="predicted"/>
<keyword evidence="2" id="KW-0812">Transmembrane</keyword>
<evidence type="ECO:0000313" key="5">
    <source>
        <dbReference type="Proteomes" id="UP000283530"/>
    </source>
</evidence>
<feature type="transmembrane region" description="Helical" evidence="2">
    <location>
        <begin position="23"/>
        <end position="45"/>
    </location>
</feature>
<feature type="region of interest" description="Disordered" evidence="1">
    <location>
        <begin position="201"/>
        <end position="240"/>
    </location>
</feature>
<dbReference type="AlphaFoldDB" id="A0A3S3MVZ0"/>
<protein>
    <submittedName>
        <fullName evidence="4">Late embryogenesis abundant protein</fullName>
    </submittedName>
</protein>
<reference evidence="4 5" key="1">
    <citation type="journal article" date="2019" name="Nat. Plants">
        <title>Stout camphor tree genome fills gaps in understanding of flowering plant genome evolution.</title>
        <authorList>
            <person name="Chaw S.M."/>
            <person name="Liu Y.C."/>
            <person name="Wu Y.W."/>
            <person name="Wang H.Y."/>
            <person name="Lin C.I."/>
            <person name="Wu C.S."/>
            <person name="Ke H.M."/>
            <person name="Chang L.Y."/>
            <person name="Hsu C.Y."/>
            <person name="Yang H.T."/>
            <person name="Sudianto E."/>
            <person name="Hsu M.H."/>
            <person name="Wu K.P."/>
            <person name="Wang L.N."/>
            <person name="Leebens-Mack J.H."/>
            <person name="Tsai I.J."/>
        </authorList>
    </citation>
    <scope>NUCLEOTIDE SEQUENCE [LARGE SCALE GENOMIC DNA]</scope>
    <source>
        <strain evidence="5">cv. Chaw 1501</strain>
        <tissue evidence="4">Young leaves</tissue>
    </source>
</reference>
<dbReference type="InterPro" id="IPR055301">
    <property type="entry name" value="Lea14-like_2"/>
</dbReference>
<dbReference type="EMBL" id="QPKB01000003">
    <property type="protein sequence ID" value="RWR80548.1"/>
    <property type="molecule type" value="Genomic_DNA"/>
</dbReference>
<comment type="caution">
    <text evidence="4">The sequence shown here is derived from an EMBL/GenBank/DDBJ whole genome shotgun (WGS) entry which is preliminary data.</text>
</comment>
<accession>A0A3S3MVZ0</accession>
<dbReference type="InterPro" id="IPR004864">
    <property type="entry name" value="LEA_2"/>
</dbReference>
<evidence type="ECO:0000259" key="3">
    <source>
        <dbReference type="Pfam" id="PF03168"/>
    </source>
</evidence>
<dbReference type="Pfam" id="PF03168">
    <property type="entry name" value="LEA_2"/>
    <property type="match status" value="1"/>
</dbReference>
<name>A0A3S3MVZ0_9MAGN</name>
<evidence type="ECO:0000256" key="1">
    <source>
        <dbReference type="SAM" id="MobiDB-lite"/>
    </source>
</evidence>
<keyword evidence="2" id="KW-0472">Membrane</keyword>
<keyword evidence="5" id="KW-1185">Reference proteome</keyword>
<feature type="compositionally biased region" description="Basic and acidic residues" evidence="1">
    <location>
        <begin position="201"/>
        <end position="214"/>
    </location>
</feature>
<gene>
    <name evidence="4" type="ORF">CKAN_00919100</name>
</gene>
<dbReference type="SUPFAM" id="SSF117070">
    <property type="entry name" value="LEA14-like"/>
    <property type="match status" value="1"/>
</dbReference>
<evidence type="ECO:0000313" key="4">
    <source>
        <dbReference type="EMBL" id="RWR80548.1"/>
    </source>
</evidence>
<dbReference type="STRING" id="337451.A0A3S3MVZ0"/>
<dbReference type="Proteomes" id="UP000283530">
    <property type="component" value="Unassembled WGS sequence"/>
</dbReference>
<dbReference type="Gene3D" id="2.60.40.1820">
    <property type="match status" value="1"/>
</dbReference>
<keyword evidence="2" id="KW-1133">Transmembrane helix</keyword>